<dbReference type="OrthoDB" id="5958943at2759"/>
<gene>
    <name evidence="6" type="ORF">M438DRAFT_365862</name>
</gene>
<feature type="domain" description="3-hydroxyacyl-CoA dehydrogenase C-terminal" evidence="4">
    <location>
        <begin position="190"/>
        <end position="284"/>
    </location>
</feature>
<dbReference type="GO" id="GO:0070403">
    <property type="term" value="F:NAD+ binding"/>
    <property type="evidence" value="ECO:0007669"/>
    <property type="project" value="InterPro"/>
</dbReference>
<sequence length="291" mass="32320">MWSPPQSYQTRPIAVLGGGVLGRRIACCWAAAGYNVNIREPYLDQQIDANDWIEANISTFTSSMNNIPGQVNFYTELASAVDNAWIVFEAIPEVLELKLSIFAELETQAPSDCILTSNSSSFKSSEMLSSLVDEDTKTRICSVHYIMPPQIKVVEIMACGFTAPAILDFLVQKCKEANLQPFLVQKESMGFIYNRLWAAIKRETLMILSEGVSDAGVVDEIFKSVLGTRYGPCFMMDHVGLDTIANIERHCVRERGLSDEHTVKFLEDNFIEQGKLGFKSGKGGLLSPRSL</sequence>
<dbReference type="RefSeq" id="XP_029760238.1">
    <property type="nucleotide sequence ID" value="XM_029907832.1"/>
</dbReference>
<dbReference type="GO" id="GO:0006631">
    <property type="term" value="P:fatty acid metabolic process"/>
    <property type="evidence" value="ECO:0007669"/>
    <property type="project" value="InterPro"/>
</dbReference>
<accession>A0A074YB22</accession>
<dbReference type="GO" id="GO:0016616">
    <property type="term" value="F:oxidoreductase activity, acting on the CH-OH group of donors, NAD or NADP as acceptor"/>
    <property type="evidence" value="ECO:0007669"/>
    <property type="project" value="InterPro"/>
</dbReference>
<keyword evidence="2" id="KW-0560">Oxidoreductase</keyword>
<evidence type="ECO:0000259" key="4">
    <source>
        <dbReference type="Pfam" id="PF00725"/>
    </source>
</evidence>
<dbReference type="EMBL" id="KL584983">
    <property type="protein sequence ID" value="KEQ84051.1"/>
    <property type="molecule type" value="Genomic_DNA"/>
</dbReference>
<dbReference type="SUPFAM" id="SSF48179">
    <property type="entry name" value="6-phosphogluconate dehydrogenase C-terminal domain-like"/>
    <property type="match status" value="1"/>
</dbReference>
<proteinExistence type="inferred from homology"/>
<dbReference type="InterPro" id="IPR022694">
    <property type="entry name" value="3-OHacyl-CoA_DH"/>
</dbReference>
<evidence type="ECO:0000259" key="5">
    <source>
        <dbReference type="Pfam" id="PF02737"/>
    </source>
</evidence>
<feature type="domain" description="3-hydroxyacyl-CoA dehydrogenase NAD binding" evidence="5">
    <location>
        <begin position="13"/>
        <end position="186"/>
    </location>
</feature>
<comment type="similarity">
    <text evidence="1">Belongs to the 3-hydroxyacyl-CoA dehydrogenase family.</text>
</comment>
<dbReference type="InterPro" id="IPR006176">
    <property type="entry name" value="3-OHacyl-CoA_DH_NAD-bd"/>
</dbReference>
<dbReference type="Pfam" id="PF00725">
    <property type="entry name" value="3HCDH"/>
    <property type="match status" value="1"/>
</dbReference>
<dbReference type="AlphaFoldDB" id="A0A074YB22"/>
<dbReference type="Gene3D" id="3.40.50.720">
    <property type="entry name" value="NAD(P)-binding Rossmann-like Domain"/>
    <property type="match status" value="1"/>
</dbReference>
<reference evidence="6 7" key="1">
    <citation type="journal article" date="2014" name="BMC Genomics">
        <title>Genome sequencing of four Aureobasidium pullulans varieties: biotechnological potential, stress tolerance, and description of new species.</title>
        <authorList>
            <person name="Gostin Ar C."/>
            <person name="Ohm R.A."/>
            <person name="Kogej T."/>
            <person name="Sonjak S."/>
            <person name="Turk M."/>
            <person name="Zajc J."/>
            <person name="Zalar P."/>
            <person name="Grube M."/>
            <person name="Sun H."/>
            <person name="Han J."/>
            <person name="Sharma A."/>
            <person name="Chiniquy J."/>
            <person name="Ngan C.Y."/>
            <person name="Lipzen A."/>
            <person name="Barry K."/>
            <person name="Grigoriev I.V."/>
            <person name="Gunde-Cimerman N."/>
        </authorList>
    </citation>
    <scope>NUCLEOTIDE SEQUENCE [LARGE SCALE GENOMIC DNA]</scope>
    <source>
        <strain evidence="6 7">EXF-150</strain>
    </source>
</reference>
<feature type="site" description="Important for catalytic activity" evidence="3">
    <location>
        <position position="144"/>
    </location>
</feature>
<evidence type="ECO:0000313" key="6">
    <source>
        <dbReference type="EMBL" id="KEQ84051.1"/>
    </source>
</evidence>
<dbReference type="STRING" id="1043002.A0A074YB22"/>
<dbReference type="PANTHER" id="PTHR48075:SF3">
    <property type="entry name" value="3-HYDROXYACYL-COA DEHYDROGENASE"/>
    <property type="match status" value="1"/>
</dbReference>
<dbReference type="InterPro" id="IPR006108">
    <property type="entry name" value="3HC_DH_C"/>
</dbReference>
<evidence type="ECO:0000256" key="2">
    <source>
        <dbReference type="ARBA" id="ARBA00023002"/>
    </source>
</evidence>
<dbReference type="Proteomes" id="UP000030706">
    <property type="component" value="Unassembled WGS sequence"/>
</dbReference>
<evidence type="ECO:0000256" key="1">
    <source>
        <dbReference type="ARBA" id="ARBA00009463"/>
    </source>
</evidence>
<dbReference type="InterPro" id="IPR008927">
    <property type="entry name" value="6-PGluconate_DH-like_C_sf"/>
</dbReference>
<dbReference type="HOGENOM" id="CLU_009834_2_0_1"/>
<dbReference type="GeneID" id="40750138"/>
<protein>
    <submittedName>
        <fullName evidence="6">NAD(P)-binding protein</fullName>
    </submittedName>
</protein>
<evidence type="ECO:0000313" key="7">
    <source>
        <dbReference type="Proteomes" id="UP000030706"/>
    </source>
</evidence>
<dbReference type="InterPro" id="IPR036291">
    <property type="entry name" value="NAD(P)-bd_dom_sf"/>
</dbReference>
<organism evidence="6 7">
    <name type="scientific">Aureobasidium pullulans EXF-150</name>
    <dbReference type="NCBI Taxonomy" id="1043002"/>
    <lineage>
        <taxon>Eukaryota</taxon>
        <taxon>Fungi</taxon>
        <taxon>Dikarya</taxon>
        <taxon>Ascomycota</taxon>
        <taxon>Pezizomycotina</taxon>
        <taxon>Dothideomycetes</taxon>
        <taxon>Dothideomycetidae</taxon>
        <taxon>Dothideales</taxon>
        <taxon>Saccotheciaceae</taxon>
        <taxon>Aureobasidium</taxon>
    </lineage>
</organism>
<evidence type="ECO:0000256" key="3">
    <source>
        <dbReference type="PIRSR" id="PIRSR000105-1"/>
    </source>
</evidence>
<keyword evidence="7" id="KW-1185">Reference proteome</keyword>
<dbReference type="PANTHER" id="PTHR48075">
    <property type="entry name" value="3-HYDROXYACYL-COA DEHYDROGENASE FAMILY PROTEIN"/>
    <property type="match status" value="1"/>
</dbReference>
<dbReference type="SUPFAM" id="SSF51735">
    <property type="entry name" value="NAD(P)-binding Rossmann-fold domains"/>
    <property type="match status" value="1"/>
</dbReference>
<dbReference type="Pfam" id="PF02737">
    <property type="entry name" value="3HCDH_N"/>
    <property type="match status" value="1"/>
</dbReference>
<dbReference type="PIRSF" id="PIRSF000105">
    <property type="entry name" value="HCDH"/>
    <property type="match status" value="1"/>
</dbReference>
<dbReference type="Gene3D" id="1.10.1040.10">
    <property type="entry name" value="N-(1-d-carboxylethyl)-l-norvaline Dehydrogenase, domain 2"/>
    <property type="match status" value="1"/>
</dbReference>
<dbReference type="InterPro" id="IPR013328">
    <property type="entry name" value="6PGD_dom2"/>
</dbReference>
<name>A0A074YB22_AURPU</name>